<dbReference type="GeneID" id="123439730"/>
<gene>
    <name evidence="4" type="primary">LOC123439730</name>
</gene>
<evidence type="ECO:0000313" key="4">
    <source>
        <dbReference type="EnsemblPlants" id="HORVU.MOREX.r3.3HG0252100.1.CDS1"/>
    </source>
</evidence>
<dbReference type="Gramene" id="HORVU.MOREX.r2.3HG0209200.1">
    <property type="protein sequence ID" value="HORVU.MOREX.r2.3HG0209200.1.CDS.1"/>
    <property type="gene ID" value="HORVU.MOREX.r2.3HG0209200"/>
</dbReference>
<reference evidence="4" key="2">
    <citation type="submission" date="2020-10" db="EMBL/GenBank/DDBJ databases">
        <authorList>
            <person name="Scholz U."/>
            <person name="Mascher M."/>
            <person name="Fiebig A."/>
        </authorList>
    </citation>
    <scope>NUCLEOTIDE SEQUENCE [LARGE SCALE GENOMIC DNA]</scope>
    <source>
        <strain evidence="4">cv. Morex</strain>
    </source>
</reference>
<sequence length="129" mass="13812">MGRTTMLLMALALALIAVAHATPPTLRRSRFLASKAPPPPLSYYDCVRKPPSVCLEPGSPGNMCCKGTCTNTESSVEHCGNCNRKCKYGDTCCEGKCVDLLTDKKNCGECSNQCANSVKCEFGMCDYAG</sequence>
<evidence type="ECO:0008006" key="6">
    <source>
        <dbReference type="Google" id="ProtNLM"/>
    </source>
</evidence>
<evidence type="ECO:0000313" key="5">
    <source>
        <dbReference type="Proteomes" id="UP000011116"/>
    </source>
</evidence>
<accession>A0A8I6X6G3</accession>
<reference evidence="5" key="1">
    <citation type="journal article" date="2012" name="Nature">
        <title>A physical, genetic and functional sequence assembly of the barley genome.</title>
        <authorList>
            <consortium name="The International Barley Genome Sequencing Consortium"/>
            <person name="Mayer K.F."/>
            <person name="Waugh R."/>
            <person name="Brown J.W."/>
            <person name="Schulman A."/>
            <person name="Langridge P."/>
            <person name="Platzer M."/>
            <person name="Fincher G.B."/>
            <person name="Muehlbauer G.J."/>
            <person name="Sato K."/>
            <person name="Close T.J."/>
            <person name="Wise R.P."/>
            <person name="Stein N."/>
        </authorList>
    </citation>
    <scope>NUCLEOTIDE SEQUENCE [LARGE SCALE GENOMIC DNA]</scope>
    <source>
        <strain evidence="5">cv. Morex</strain>
    </source>
</reference>
<dbReference type="Gramene" id="HORVU.MOREX.r3.3HG0252100.1">
    <property type="protein sequence ID" value="HORVU.MOREX.r3.3HG0252100.1.CDS1"/>
    <property type="gene ID" value="HORVU.MOREX.r3.3HG0252100"/>
</dbReference>
<dbReference type="PANTHER" id="PTHR33227">
    <property type="entry name" value="STIGMA-SPECIFIC STIG1-LIKE PROTEIN 3"/>
    <property type="match status" value="1"/>
</dbReference>
<dbReference type="KEGG" id="hvg:123439730"/>
<evidence type="ECO:0000256" key="1">
    <source>
        <dbReference type="ARBA" id="ARBA00006010"/>
    </source>
</evidence>
<reference evidence="4" key="3">
    <citation type="submission" date="2022-01" db="UniProtKB">
        <authorList>
            <consortium name="EnsemblPlants"/>
        </authorList>
    </citation>
    <scope>IDENTIFICATION</scope>
    <source>
        <strain evidence="4">subsp. vulgare</strain>
    </source>
</reference>
<dbReference type="Pfam" id="PF04885">
    <property type="entry name" value="Stig1"/>
    <property type="match status" value="1"/>
</dbReference>
<dbReference type="OMA" id="PGATCCQ"/>
<evidence type="ECO:0000256" key="2">
    <source>
        <dbReference type="ARBA" id="ARBA00022729"/>
    </source>
</evidence>
<proteinExistence type="inferred from homology"/>
<dbReference type="EnsemblPlants" id="HORVU.MOREX.r3.3HG0252100.1">
    <property type="protein sequence ID" value="HORVU.MOREX.r3.3HG0252100.1.CDS1"/>
    <property type="gene ID" value="HORVU.MOREX.r3.3HG0252100"/>
</dbReference>
<dbReference type="PANTHER" id="PTHR33227:SF54">
    <property type="entry name" value="PROTEIN STIG1"/>
    <property type="match status" value="1"/>
</dbReference>
<dbReference type="AlphaFoldDB" id="A0A8I6X6G3"/>
<keyword evidence="2 3" id="KW-0732">Signal</keyword>
<keyword evidence="5" id="KW-1185">Reference proteome</keyword>
<organism evidence="4 5">
    <name type="scientific">Hordeum vulgare subsp. vulgare</name>
    <name type="common">Domesticated barley</name>
    <dbReference type="NCBI Taxonomy" id="112509"/>
    <lineage>
        <taxon>Eukaryota</taxon>
        <taxon>Viridiplantae</taxon>
        <taxon>Streptophyta</taxon>
        <taxon>Embryophyta</taxon>
        <taxon>Tracheophyta</taxon>
        <taxon>Spermatophyta</taxon>
        <taxon>Magnoliopsida</taxon>
        <taxon>Liliopsida</taxon>
        <taxon>Poales</taxon>
        <taxon>Poaceae</taxon>
        <taxon>BOP clade</taxon>
        <taxon>Pooideae</taxon>
        <taxon>Triticodae</taxon>
        <taxon>Triticeae</taxon>
        <taxon>Hordeinae</taxon>
        <taxon>Hordeum</taxon>
    </lineage>
</organism>
<dbReference type="Proteomes" id="UP000011116">
    <property type="component" value="Chromosome 3H"/>
</dbReference>
<name>A0A8I6X6G3_HORVV</name>
<evidence type="ECO:0000256" key="3">
    <source>
        <dbReference type="SAM" id="SignalP"/>
    </source>
</evidence>
<feature type="signal peptide" evidence="3">
    <location>
        <begin position="1"/>
        <end position="21"/>
    </location>
</feature>
<dbReference type="RefSeq" id="XP_044972350.1">
    <property type="nucleotide sequence ID" value="XM_045116415.1"/>
</dbReference>
<comment type="similarity">
    <text evidence="1">Belongs to the STIG1 family.</text>
</comment>
<feature type="chain" id="PRO_5035147035" description="Stigma-specific STIG1-like protein 1" evidence="3">
    <location>
        <begin position="22"/>
        <end position="129"/>
    </location>
</feature>
<protein>
    <recommendedName>
        <fullName evidence="6">Stigma-specific STIG1-like protein 1</fullName>
    </recommendedName>
</protein>
<dbReference type="InterPro" id="IPR006969">
    <property type="entry name" value="Stig-like"/>
</dbReference>
<dbReference type="OrthoDB" id="5421723at2759"/>